<reference evidence="2 3" key="2">
    <citation type="submission" date="2014-03" db="EMBL/GenBank/DDBJ databases">
        <title>The Genome Sequence of Anncaliia algerae insect isolate PRA339.</title>
        <authorList>
            <consortium name="The Broad Institute Genome Sequencing Platform"/>
            <consortium name="The Broad Institute Genome Sequencing Center for Infectious Disease"/>
            <person name="Cuomo C."/>
            <person name="Becnel J."/>
            <person name="Sanscrainte N."/>
            <person name="Walker B."/>
            <person name="Young S.K."/>
            <person name="Zeng Q."/>
            <person name="Gargeya S."/>
            <person name="Fitzgerald M."/>
            <person name="Haas B."/>
            <person name="Abouelleil A."/>
            <person name="Alvarado L."/>
            <person name="Arachchi H.M."/>
            <person name="Berlin A.M."/>
            <person name="Chapman S.B."/>
            <person name="Dewar J."/>
            <person name="Goldberg J."/>
            <person name="Griggs A."/>
            <person name="Gujja S."/>
            <person name="Hansen M."/>
            <person name="Howarth C."/>
            <person name="Imamovic A."/>
            <person name="Larimer J."/>
            <person name="McCowan C."/>
            <person name="Murphy C."/>
            <person name="Neiman D."/>
            <person name="Pearson M."/>
            <person name="Priest M."/>
            <person name="Roberts A."/>
            <person name="Saif S."/>
            <person name="Shea T."/>
            <person name="Sisk P."/>
            <person name="Sykes S."/>
            <person name="Wortman J."/>
            <person name="Nusbaum C."/>
            <person name="Birren B."/>
        </authorList>
    </citation>
    <scope>NUCLEOTIDE SEQUENCE [LARGE SCALE GENOMIC DNA]</scope>
    <source>
        <strain evidence="2 3">PRA339</strain>
    </source>
</reference>
<proteinExistence type="predicted"/>
<dbReference type="HOGENOM" id="CLU_1004608_0_0_1"/>
<evidence type="ECO:0000313" key="3">
    <source>
        <dbReference type="Proteomes" id="UP000030655"/>
    </source>
</evidence>
<feature type="region of interest" description="Disordered" evidence="1">
    <location>
        <begin position="222"/>
        <end position="243"/>
    </location>
</feature>
<sequence length="277" mass="32581">MILFFTIVYLKSTVRILSVKDGLFMNESGSFNPSENVSLFVDYVFDFKGTPMMQFYSSGGKTLTIKNKSLYWKNLKEKMGTKWSYLPLEDDAGLIVSDNGFCFKRFADEIKLEDCPANRDDWTDCYLFSLEIGIDPEKVNKCKRTIERAKDEDFEYDCGKKPKQLSPPSCKNNTPRRRTNYGRTDDFNDRNKGRYEDDNYSDYSYDSDREYSPRKRRKFANYIKEESSEESNSIEKKRSNNDQHLISSEDNELLLIKNLLYKFKDSRKNYETVTGQK</sequence>
<reference evidence="3" key="1">
    <citation type="submission" date="2013-02" db="EMBL/GenBank/DDBJ databases">
        <authorList>
            <consortium name="The Broad Institute Genome Sequencing Platform"/>
            <person name="Cuomo C."/>
            <person name="Becnel J."/>
            <person name="Sanscrainte N."/>
            <person name="Walker B."/>
            <person name="Young S.K."/>
            <person name="Zeng Q."/>
            <person name="Gargeya S."/>
            <person name="Fitzgerald M."/>
            <person name="Haas B."/>
            <person name="Abouelleil A."/>
            <person name="Alvarado L."/>
            <person name="Arachchi H.M."/>
            <person name="Berlin A.M."/>
            <person name="Chapman S.B."/>
            <person name="Dewar J."/>
            <person name="Goldberg J."/>
            <person name="Griggs A."/>
            <person name="Gujja S."/>
            <person name="Hansen M."/>
            <person name="Howarth C."/>
            <person name="Imamovic A."/>
            <person name="Larimer J."/>
            <person name="McCowan C."/>
            <person name="Murphy C."/>
            <person name="Neiman D."/>
            <person name="Pearson M."/>
            <person name="Priest M."/>
            <person name="Roberts A."/>
            <person name="Saif S."/>
            <person name="Shea T."/>
            <person name="Sisk P."/>
            <person name="Sykes S."/>
            <person name="Wortman J."/>
            <person name="Nusbaum C."/>
            <person name="Birren B."/>
        </authorList>
    </citation>
    <scope>NUCLEOTIDE SEQUENCE [LARGE SCALE GENOMIC DNA]</scope>
    <source>
        <strain evidence="3">PRA339</strain>
    </source>
</reference>
<accession>A0A059EXD6</accession>
<name>A0A059EXD6_9MICR</name>
<dbReference type="VEuPathDB" id="MicrosporidiaDB:H312_02906"/>
<evidence type="ECO:0000256" key="1">
    <source>
        <dbReference type="SAM" id="MobiDB-lite"/>
    </source>
</evidence>
<dbReference type="AlphaFoldDB" id="A0A059EXD6"/>
<evidence type="ECO:0000313" key="2">
    <source>
        <dbReference type="EMBL" id="KCZ79698.1"/>
    </source>
</evidence>
<feature type="region of interest" description="Disordered" evidence="1">
    <location>
        <begin position="157"/>
        <end position="209"/>
    </location>
</feature>
<gene>
    <name evidence="2" type="ORF">H312_02906</name>
</gene>
<dbReference type="OrthoDB" id="10454153at2759"/>
<organism evidence="2 3">
    <name type="scientific">Anncaliia algerae PRA339</name>
    <dbReference type="NCBI Taxonomy" id="1288291"/>
    <lineage>
        <taxon>Eukaryota</taxon>
        <taxon>Fungi</taxon>
        <taxon>Fungi incertae sedis</taxon>
        <taxon>Microsporidia</taxon>
        <taxon>Tubulinosematoidea</taxon>
        <taxon>Tubulinosematidae</taxon>
        <taxon>Anncaliia</taxon>
    </lineage>
</organism>
<feature type="compositionally biased region" description="Basic and acidic residues" evidence="1">
    <location>
        <begin position="183"/>
        <end position="197"/>
    </location>
</feature>
<protein>
    <submittedName>
        <fullName evidence="2">Uncharacterized protein</fullName>
    </submittedName>
</protein>
<dbReference type="Proteomes" id="UP000030655">
    <property type="component" value="Unassembled WGS sequence"/>
</dbReference>
<keyword evidence="3" id="KW-1185">Reference proteome</keyword>
<dbReference type="EMBL" id="KK365238">
    <property type="protein sequence ID" value="KCZ79698.1"/>
    <property type="molecule type" value="Genomic_DNA"/>
</dbReference>